<evidence type="ECO:0008006" key="5">
    <source>
        <dbReference type="Google" id="ProtNLM"/>
    </source>
</evidence>
<evidence type="ECO:0000256" key="1">
    <source>
        <dbReference type="SAM" id="MobiDB-lite"/>
    </source>
</evidence>
<evidence type="ECO:0000313" key="3">
    <source>
        <dbReference type="EMBL" id="MBO3742599.1"/>
    </source>
</evidence>
<protein>
    <recommendedName>
        <fullName evidence="5">DUF3558 domain-containing protein</fullName>
    </recommendedName>
</protein>
<proteinExistence type="predicted"/>
<feature type="signal peptide" evidence="2">
    <location>
        <begin position="1"/>
        <end position="22"/>
    </location>
</feature>
<accession>A0ABS3UVI3</accession>
<sequence>MLGKLSRSILVASAVLALGMLASCDAGDAQSSSRHPSAAPTASSSAVASGQPSPVPPGSATCAAVETRPRWLLTPGDAWSEAEHDGMTQNAFVFGEACDGGPTWPTWPESCDLFGDLLLDEAWPGYRTEGVYYIAGISLFNQSGENVSERILLFGTPSSGGLRILADQAQKCGATRKSSAGKAVIYQFPSEPRRQKYLIVQRTVAIQLSVTHGVKASPMIEKALRRAADAG</sequence>
<feature type="chain" id="PRO_5047093847" description="DUF3558 domain-containing protein" evidence="2">
    <location>
        <begin position="23"/>
        <end position="231"/>
    </location>
</feature>
<organism evidence="3 4">
    <name type="scientific">Actinoplanes flavus</name>
    <dbReference type="NCBI Taxonomy" id="2820290"/>
    <lineage>
        <taxon>Bacteria</taxon>
        <taxon>Bacillati</taxon>
        <taxon>Actinomycetota</taxon>
        <taxon>Actinomycetes</taxon>
        <taxon>Micromonosporales</taxon>
        <taxon>Micromonosporaceae</taxon>
        <taxon>Actinoplanes</taxon>
    </lineage>
</organism>
<keyword evidence="4" id="KW-1185">Reference proteome</keyword>
<name>A0ABS3UVI3_9ACTN</name>
<dbReference type="PROSITE" id="PS51257">
    <property type="entry name" value="PROKAR_LIPOPROTEIN"/>
    <property type="match status" value="1"/>
</dbReference>
<feature type="region of interest" description="Disordered" evidence="1">
    <location>
        <begin position="29"/>
        <end position="61"/>
    </location>
</feature>
<dbReference type="EMBL" id="JAGFNS010000029">
    <property type="protein sequence ID" value="MBO3742599.1"/>
    <property type="molecule type" value="Genomic_DNA"/>
</dbReference>
<feature type="compositionally biased region" description="Low complexity" evidence="1">
    <location>
        <begin position="31"/>
        <end position="49"/>
    </location>
</feature>
<evidence type="ECO:0000313" key="4">
    <source>
        <dbReference type="Proteomes" id="UP000679690"/>
    </source>
</evidence>
<dbReference type="RefSeq" id="WP_208471793.1">
    <property type="nucleotide sequence ID" value="NZ_JAGFNS010000029.1"/>
</dbReference>
<dbReference type="Proteomes" id="UP000679690">
    <property type="component" value="Unassembled WGS sequence"/>
</dbReference>
<reference evidence="3 4" key="1">
    <citation type="submission" date="2021-03" db="EMBL/GenBank/DDBJ databases">
        <title>Actinoplanes flavus sp. nov., a novel actinomycete isolated from Coconut Palm rhizosphere soil.</title>
        <authorList>
            <person name="Luo X."/>
        </authorList>
    </citation>
    <scope>NUCLEOTIDE SEQUENCE [LARGE SCALE GENOMIC DNA]</scope>
    <source>
        <strain evidence="3 4">NEAU-H7</strain>
    </source>
</reference>
<keyword evidence="2" id="KW-0732">Signal</keyword>
<evidence type="ECO:0000256" key="2">
    <source>
        <dbReference type="SAM" id="SignalP"/>
    </source>
</evidence>
<comment type="caution">
    <text evidence="3">The sequence shown here is derived from an EMBL/GenBank/DDBJ whole genome shotgun (WGS) entry which is preliminary data.</text>
</comment>
<gene>
    <name evidence="3" type="ORF">J5X75_34320</name>
</gene>